<evidence type="ECO:0000256" key="2">
    <source>
        <dbReference type="ARBA" id="ARBA00023136"/>
    </source>
</evidence>
<sequence length="493" mass="52109">MMLMSRTRRNRFHPHGGALGPILLILVALAISGAVFFFFTKKKIDAQREAAMAEQAAAEAAAQQAVNAPGAAAQTPGAGTQAAGQPAAAPAPAPAPVLGFARPVDVAEQLARSMMIGDLPAAAKIISGGDPSQEAGAMAALNKIKELGYKPVQPDLIQTIGQVGPAVRLGIPLIKAGGGQEQIRIQIDVQKDPDMGWKVGTVRLPKELEQVMAAVTPPVTAPPTINPQGGAPIPPSTPAAKPLFVLEARPDAIVFASDFVGHLLKLDYDAVNRLVDSERVPPMKVAGLCIVFEDGKYKLAGSKPLVVTVATENTSWIIAKVQSDLLKEETEFGLELEKKGDGWRVIGLNLSKLLADNARSSTAAGVPYTPLVQNPKGGESIALYYEYDSDILHPRAQTQLKIIASILKNSPTRKIKIGGHTDALGADAYNLALSKKRADAVKQFFLDEGVPVAQIETIGFGKANPLSPNVKGDGTDNPEGRSRNRRAEILLDF</sequence>
<dbReference type="CDD" id="cd07185">
    <property type="entry name" value="OmpA_C-like"/>
    <property type="match status" value="1"/>
</dbReference>
<feature type="domain" description="OmpA-like" evidence="7">
    <location>
        <begin position="372"/>
        <end position="493"/>
    </location>
</feature>
<gene>
    <name evidence="8" type="ORF">DES53_11812</name>
</gene>
<name>A0A366H440_9BACT</name>
<dbReference type="PANTHER" id="PTHR30329">
    <property type="entry name" value="STATOR ELEMENT OF FLAGELLAR MOTOR COMPLEX"/>
    <property type="match status" value="1"/>
</dbReference>
<keyword evidence="6" id="KW-1133">Transmembrane helix</keyword>
<evidence type="ECO:0000256" key="5">
    <source>
        <dbReference type="SAM" id="MobiDB-lite"/>
    </source>
</evidence>
<feature type="region of interest" description="Disordered" evidence="5">
    <location>
        <begin position="466"/>
        <end position="486"/>
    </location>
</feature>
<dbReference type="Proteomes" id="UP000253426">
    <property type="component" value="Unassembled WGS sequence"/>
</dbReference>
<dbReference type="Pfam" id="PF00691">
    <property type="entry name" value="OmpA"/>
    <property type="match status" value="1"/>
</dbReference>
<protein>
    <submittedName>
        <fullName evidence="8">Outer membrane protein OmpA-like peptidoglycan-associated protein</fullName>
    </submittedName>
</protein>
<evidence type="ECO:0000256" key="3">
    <source>
        <dbReference type="ARBA" id="ARBA00023237"/>
    </source>
</evidence>
<dbReference type="AlphaFoldDB" id="A0A366H440"/>
<dbReference type="InterPro" id="IPR006665">
    <property type="entry name" value="OmpA-like"/>
</dbReference>
<evidence type="ECO:0000313" key="9">
    <source>
        <dbReference type="Proteomes" id="UP000253426"/>
    </source>
</evidence>
<feature type="region of interest" description="Disordered" evidence="5">
    <location>
        <begin position="69"/>
        <end position="90"/>
    </location>
</feature>
<keyword evidence="6" id="KW-0812">Transmembrane</keyword>
<feature type="compositionally biased region" description="Low complexity" evidence="5">
    <location>
        <begin position="69"/>
        <end position="88"/>
    </location>
</feature>
<organism evidence="8 9">
    <name type="scientific">Roseimicrobium gellanilyticum</name>
    <dbReference type="NCBI Taxonomy" id="748857"/>
    <lineage>
        <taxon>Bacteria</taxon>
        <taxon>Pseudomonadati</taxon>
        <taxon>Verrucomicrobiota</taxon>
        <taxon>Verrucomicrobiia</taxon>
        <taxon>Verrucomicrobiales</taxon>
        <taxon>Verrucomicrobiaceae</taxon>
        <taxon>Roseimicrobium</taxon>
    </lineage>
</organism>
<comment type="caution">
    <text evidence="8">The sequence shown here is derived from an EMBL/GenBank/DDBJ whole genome shotgun (WGS) entry which is preliminary data.</text>
</comment>
<dbReference type="SUPFAM" id="SSF103088">
    <property type="entry name" value="OmpA-like"/>
    <property type="match status" value="1"/>
</dbReference>
<evidence type="ECO:0000259" key="7">
    <source>
        <dbReference type="PROSITE" id="PS51123"/>
    </source>
</evidence>
<evidence type="ECO:0000256" key="1">
    <source>
        <dbReference type="ARBA" id="ARBA00004442"/>
    </source>
</evidence>
<dbReference type="InterPro" id="IPR050330">
    <property type="entry name" value="Bact_OuterMem_StrucFunc"/>
</dbReference>
<dbReference type="PROSITE" id="PS51123">
    <property type="entry name" value="OMPA_2"/>
    <property type="match status" value="1"/>
</dbReference>
<dbReference type="PANTHER" id="PTHR30329:SF21">
    <property type="entry name" value="LIPOPROTEIN YIAD-RELATED"/>
    <property type="match status" value="1"/>
</dbReference>
<evidence type="ECO:0000256" key="4">
    <source>
        <dbReference type="PROSITE-ProRule" id="PRU00473"/>
    </source>
</evidence>
<evidence type="ECO:0000313" key="8">
    <source>
        <dbReference type="EMBL" id="RBP36064.1"/>
    </source>
</evidence>
<comment type="subcellular location">
    <subcellularLocation>
        <location evidence="1">Cell outer membrane</location>
    </subcellularLocation>
</comment>
<evidence type="ECO:0000256" key="6">
    <source>
        <dbReference type="SAM" id="Phobius"/>
    </source>
</evidence>
<dbReference type="InterPro" id="IPR006664">
    <property type="entry name" value="OMP_bac"/>
</dbReference>
<dbReference type="EMBL" id="QNRR01000018">
    <property type="protein sequence ID" value="RBP36064.1"/>
    <property type="molecule type" value="Genomic_DNA"/>
</dbReference>
<keyword evidence="3" id="KW-0998">Cell outer membrane</keyword>
<proteinExistence type="predicted"/>
<dbReference type="InterPro" id="IPR036737">
    <property type="entry name" value="OmpA-like_sf"/>
</dbReference>
<dbReference type="Gene3D" id="3.30.1330.60">
    <property type="entry name" value="OmpA-like domain"/>
    <property type="match status" value="1"/>
</dbReference>
<reference evidence="8 9" key="1">
    <citation type="submission" date="2018-06" db="EMBL/GenBank/DDBJ databases">
        <title>Genomic Encyclopedia of Type Strains, Phase IV (KMG-IV): sequencing the most valuable type-strain genomes for metagenomic binning, comparative biology and taxonomic classification.</title>
        <authorList>
            <person name="Goeker M."/>
        </authorList>
    </citation>
    <scope>NUCLEOTIDE SEQUENCE [LARGE SCALE GENOMIC DNA]</scope>
    <source>
        <strain evidence="8 9">DSM 25532</strain>
    </source>
</reference>
<keyword evidence="2 4" id="KW-0472">Membrane</keyword>
<dbReference type="PRINTS" id="PR01021">
    <property type="entry name" value="OMPADOMAIN"/>
</dbReference>
<dbReference type="GO" id="GO:0009279">
    <property type="term" value="C:cell outer membrane"/>
    <property type="evidence" value="ECO:0007669"/>
    <property type="project" value="UniProtKB-SubCell"/>
</dbReference>
<dbReference type="OrthoDB" id="193257at2"/>
<accession>A0A366H440</accession>
<keyword evidence="9" id="KW-1185">Reference proteome</keyword>
<feature type="transmembrane region" description="Helical" evidence="6">
    <location>
        <begin position="21"/>
        <end position="39"/>
    </location>
</feature>